<protein>
    <submittedName>
        <fullName evidence="1">Uncharacterized protein</fullName>
    </submittedName>
</protein>
<evidence type="ECO:0000313" key="1">
    <source>
        <dbReference type="EMBL" id="MFD1328557.1"/>
    </source>
</evidence>
<proteinExistence type="predicted"/>
<gene>
    <name evidence="1" type="ORF">ACFQ33_11710</name>
</gene>
<dbReference type="EMBL" id="JBHTNF010000006">
    <property type="protein sequence ID" value="MFD1328557.1"/>
    <property type="molecule type" value="Genomic_DNA"/>
</dbReference>
<dbReference type="Proteomes" id="UP001597173">
    <property type="component" value="Unassembled WGS sequence"/>
</dbReference>
<comment type="caution">
    <text evidence="1">The sequence shown here is derived from an EMBL/GenBank/DDBJ whole genome shotgun (WGS) entry which is preliminary data.</text>
</comment>
<evidence type="ECO:0000313" key="2">
    <source>
        <dbReference type="Proteomes" id="UP001597173"/>
    </source>
</evidence>
<organism evidence="1 2">
    <name type="scientific">Mycoplana ramosa</name>
    <name type="common">Mycoplana bullata</name>
    <dbReference type="NCBI Taxonomy" id="40837"/>
    <lineage>
        <taxon>Bacteria</taxon>
        <taxon>Pseudomonadati</taxon>
        <taxon>Pseudomonadota</taxon>
        <taxon>Alphaproteobacteria</taxon>
        <taxon>Hyphomicrobiales</taxon>
        <taxon>Rhizobiaceae</taxon>
        <taxon>Mycoplana</taxon>
    </lineage>
</organism>
<keyword evidence="2" id="KW-1185">Reference proteome</keyword>
<sequence>MTTNRLTARSGIALTLALVLLAVLFSLAFAGWVDHGSSILLTMAETGLSWCF</sequence>
<dbReference type="RefSeq" id="WP_374839257.1">
    <property type="nucleotide sequence ID" value="NZ_JBHEEW010000008.1"/>
</dbReference>
<reference evidence="2" key="1">
    <citation type="journal article" date="2019" name="Int. J. Syst. Evol. Microbiol.">
        <title>The Global Catalogue of Microorganisms (GCM) 10K type strain sequencing project: providing services to taxonomists for standard genome sequencing and annotation.</title>
        <authorList>
            <consortium name="The Broad Institute Genomics Platform"/>
            <consortium name="The Broad Institute Genome Sequencing Center for Infectious Disease"/>
            <person name="Wu L."/>
            <person name="Ma J."/>
        </authorList>
    </citation>
    <scope>NUCLEOTIDE SEQUENCE [LARGE SCALE GENOMIC DNA]</scope>
    <source>
        <strain evidence="2">CCUG 55609</strain>
    </source>
</reference>
<name>A0ABW3YX70_MYCRA</name>
<accession>A0ABW3YX70</accession>